<keyword evidence="11 14" id="KW-1015">Disulfide bond</keyword>
<keyword evidence="8 17" id="KW-0732">Signal</keyword>
<accession>A0A6P8B7R1</accession>
<feature type="compositionally biased region" description="Basic and acidic residues" evidence="15">
    <location>
        <begin position="448"/>
        <end position="469"/>
    </location>
</feature>
<organism evidence="19 20">
    <name type="scientific">Pyricularia grisea</name>
    <name type="common">Crabgrass-specific blast fungus</name>
    <name type="synonym">Magnaporthe grisea</name>
    <dbReference type="NCBI Taxonomy" id="148305"/>
    <lineage>
        <taxon>Eukaryota</taxon>
        <taxon>Fungi</taxon>
        <taxon>Dikarya</taxon>
        <taxon>Ascomycota</taxon>
        <taxon>Pezizomycotina</taxon>
        <taxon>Sordariomycetes</taxon>
        <taxon>Sordariomycetidae</taxon>
        <taxon>Magnaporthales</taxon>
        <taxon>Pyriculariaceae</taxon>
        <taxon>Pyricularia</taxon>
    </lineage>
</organism>
<keyword evidence="7 16" id="KW-0812">Transmembrane</keyword>
<keyword evidence="19" id="KW-1185">Reference proteome</keyword>
<evidence type="ECO:0000259" key="18">
    <source>
        <dbReference type="PROSITE" id="PS52012"/>
    </source>
</evidence>
<keyword evidence="14" id="KW-0349">Heme</keyword>
<feature type="transmembrane region" description="Helical" evidence="16">
    <location>
        <begin position="337"/>
        <end position="360"/>
    </location>
</feature>
<dbReference type="GO" id="GO:0005576">
    <property type="term" value="C:extracellular region"/>
    <property type="evidence" value="ECO:0007669"/>
    <property type="project" value="UniProtKB-SubCell"/>
</dbReference>
<feature type="disulfide bond" evidence="14">
    <location>
        <begin position="58"/>
        <end position="91"/>
    </location>
</feature>
<dbReference type="InterPro" id="IPR008427">
    <property type="entry name" value="Extracellular_membr_CFEM_dom"/>
</dbReference>
<keyword evidence="5" id="KW-0964">Secreted</keyword>
<feature type="transmembrane region" description="Helical" evidence="16">
    <location>
        <begin position="215"/>
        <end position="242"/>
    </location>
</feature>
<proteinExistence type="inferred from homology"/>
<evidence type="ECO:0000313" key="19">
    <source>
        <dbReference type="Proteomes" id="UP000515153"/>
    </source>
</evidence>
<sequence length="583" mass="64220">MRFIIAAFMAALVVPLALAQNTSSSAHTTYQIPDCAKFCLASFSDRSTCALEDLACICPKTALKVDITKCVVAECSIKEALFTKNITSVACKEEIRDRRLELNITAIVLGSLAAVLVILRMFSKIFVIGGSVGLDDWFIVATILLGVADTVLIVEGLTGNGLGRDIWTLTSEQITQFGLHMYVIQIMYIARLSALKMSLLFFYLRIFPNSRIRQFLWGTVIFNTGYFMAFSAVGACLCRPVHFYWERWDGEHLDGTCLDANAIGWANAAVSIILDVWMLALPLSQLGYLKLHWKKKVGVIIMFGVGTFVTVMSVLRLQSLVTFASSDNPTWDNWDVVRWSTIEVNIGVICACLPPLRVLLIRAFPQLSGSRSNYPSQMNQAYEAGKGSRGAIALNSKVQLPNGRSRSRAMGVESTVERGSMVMEDAKGTAGKGGIQCQVTYSISYREREHDEESLVGTKHRDDFDDIPRRGSPGGASTPSTMRRSPSVAAAERTGRVESPGPSRSLSRSRSHHRNFSRNGRFESPGPARNLSRSQSHHRNFSRPHVPSSSISHSRSDSVSALDSRERLDPDAVGPLSPRYPLP</sequence>
<dbReference type="SMART" id="SM00747">
    <property type="entry name" value="CFEM"/>
    <property type="match status" value="1"/>
</dbReference>
<dbReference type="OrthoDB" id="2496787at2759"/>
<evidence type="ECO:0000256" key="16">
    <source>
        <dbReference type="SAM" id="Phobius"/>
    </source>
</evidence>
<protein>
    <recommendedName>
        <fullName evidence="18">CFEM domain-containing protein</fullName>
    </recommendedName>
</protein>
<evidence type="ECO:0000313" key="20">
    <source>
        <dbReference type="RefSeq" id="XP_030983205.1"/>
    </source>
</evidence>
<dbReference type="GO" id="GO:0098552">
    <property type="term" value="C:side of membrane"/>
    <property type="evidence" value="ECO:0007669"/>
    <property type="project" value="UniProtKB-KW"/>
</dbReference>
<dbReference type="RefSeq" id="XP_030983205.1">
    <property type="nucleotide sequence ID" value="XM_031125854.1"/>
</dbReference>
<feature type="transmembrane region" description="Helical" evidence="16">
    <location>
        <begin position="262"/>
        <end position="284"/>
    </location>
</feature>
<comment type="subcellular location">
    <subcellularLocation>
        <location evidence="2">Membrane</location>
        <topology evidence="2">Lipid-anchor</topology>
        <topology evidence="2">GPI-anchor</topology>
    </subcellularLocation>
    <subcellularLocation>
        <location evidence="1">Membrane</location>
        <topology evidence="1">Multi-pass membrane protein</topology>
    </subcellularLocation>
    <subcellularLocation>
        <location evidence="3">Secreted</location>
    </subcellularLocation>
</comment>
<dbReference type="PROSITE" id="PS52012">
    <property type="entry name" value="CFEM"/>
    <property type="match status" value="1"/>
</dbReference>
<evidence type="ECO:0000256" key="9">
    <source>
        <dbReference type="ARBA" id="ARBA00022989"/>
    </source>
</evidence>
<dbReference type="GO" id="GO:0046872">
    <property type="term" value="F:metal ion binding"/>
    <property type="evidence" value="ECO:0007669"/>
    <property type="project" value="UniProtKB-UniRule"/>
</dbReference>
<evidence type="ECO:0000256" key="2">
    <source>
        <dbReference type="ARBA" id="ARBA00004589"/>
    </source>
</evidence>
<reference evidence="19 20" key="1">
    <citation type="journal article" date="2019" name="Mol. Biol. Evol.">
        <title>Blast fungal genomes show frequent chromosomal changes, gene gains and losses, and effector gene turnover.</title>
        <authorList>
            <person name="Gomez Luciano L.B."/>
            <person name="Jason Tsai I."/>
            <person name="Chuma I."/>
            <person name="Tosa Y."/>
            <person name="Chen Y.H."/>
            <person name="Li J.Y."/>
            <person name="Li M.Y."/>
            <person name="Jade Lu M.Y."/>
            <person name="Nakayashiki H."/>
            <person name="Li W.H."/>
        </authorList>
    </citation>
    <scope>NUCLEOTIDE SEQUENCE [LARGE SCALE GENOMIC DNA]</scope>
    <source>
        <strain evidence="19 20">NI907</strain>
    </source>
</reference>
<evidence type="ECO:0000256" key="4">
    <source>
        <dbReference type="ARBA" id="ARBA00010031"/>
    </source>
</evidence>
<feature type="chain" id="PRO_5027657127" description="CFEM domain-containing protein" evidence="17">
    <location>
        <begin position="20"/>
        <end position="583"/>
    </location>
</feature>
<evidence type="ECO:0000256" key="12">
    <source>
        <dbReference type="ARBA" id="ARBA00023288"/>
    </source>
</evidence>
<reference evidence="20" key="2">
    <citation type="submission" date="2019-10" db="EMBL/GenBank/DDBJ databases">
        <authorList>
            <consortium name="NCBI Genome Project"/>
        </authorList>
    </citation>
    <scope>NUCLEOTIDE SEQUENCE</scope>
    <source>
        <strain evidence="20">NI907</strain>
    </source>
</reference>
<feature type="disulfide bond" evidence="14">
    <location>
        <begin position="39"/>
        <end position="70"/>
    </location>
</feature>
<name>A0A6P8B7R1_PYRGI</name>
<keyword evidence="12" id="KW-0449">Lipoprotein</keyword>
<evidence type="ECO:0000256" key="14">
    <source>
        <dbReference type="PROSITE-ProRule" id="PRU01356"/>
    </source>
</evidence>
<dbReference type="AlphaFoldDB" id="A0A6P8B7R1"/>
<evidence type="ECO:0000256" key="5">
    <source>
        <dbReference type="ARBA" id="ARBA00022525"/>
    </source>
</evidence>
<feature type="transmembrane region" description="Helical" evidence="16">
    <location>
        <begin position="296"/>
        <end position="317"/>
    </location>
</feature>
<feature type="region of interest" description="Disordered" evidence="15">
    <location>
        <begin position="448"/>
        <end position="583"/>
    </location>
</feature>
<dbReference type="Proteomes" id="UP000515153">
    <property type="component" value="Chromosome I"/>
</dbReference>
<keyword evidence="6" id="KW-0325">Glycoprotein</keyword>
<comment type="similarity">
    <text evidence="13">Belongs to the SAT4 family.</text>
</comment>
<dbReference type="PANTHER" id="PTHR33048">
    <property type="entry name" value="PTH11-LIKE INTEGRAL MEMBRANE PROTEIN (AFU_ORTHOLOGUE AFUA_5G11245)"/>
    <property type="match status" value="1"/>
</dbReference>
<feature type="domain" description="CFEM" evidence="18">
    <location>
        <begin position="7"/>
        <end position="115"/>
    </location>
</feature>
<keyword evidence="9 16" id="KW-1133">Transmembrane helix</keyword>
<evidence type="ECO:0000256" key="1">
    <source>
        <dbReference type="ARBA" id="ARBA00004141"/>
    </source>
</evidence>
<reference evidence="20" key="3">
    <citation type="submission" date="2025-08" db="UniProtKB">
        <authorList>
            <consortium name="RefSeq"/>
        </authorList>
    </citation>
    <scope>IDENTIFICATION</scope>
    <source>
        <strain evidence="20">NI907</strain>
    </source>
</reference>
<gene>
    <name evidence="20" type="ORF">PgNI_05823</name>
</gene>
<evidence type="ECO:0000256" key="11">
    <source>
        <dbReference type="ARBA" id="ARBA00023157"/>
    </source>
</evidence>
<feature type="compositionally biased region" description="Basic residues" evidence="15">
    <location>
        <begin position="507"/>
        <end position="516"/>
    </location>
</feature>
<evidence type="ECO:0000256" key="3">
    <source>
        <dbReference type="ARBA" id="ARBA00004613"/>
    </source>
</evidence>
<keyword evidence="14" id="KW-0408">Iron</keyword>
<dbReference type="Pfam" id="PF20684">
    <property type="entry name" value="Fung_rhodopsin"/>
    <property type="match status" value="1"/>
</dbReference>
<dbReference type="Pfam" id="PF05730">
    <property type="entry name" value="CFEM"/>
    <property type="match status" value="1"/>
</dbReference>
<evidence type="ECO:0000256" key="17">
    <source>
        <dbReference type="SAM" id="SignalP"/>
    </source>
</evidence>
<evidence type="ECO:0000256" key="10">
    <source>
        <dbReference type="ARBA" id="ARBA00023136"/>
    </source>
</evidence>
<keyword evidence="6" id="KW-0336">GPI-anchor</keyword>
<evidence type="ECO:0000256" key="8">
    <source>
        <dbReference type="ARBA" id="ARBA00022729"/>
    </source>
</evidence>
<feature type="disulfide bond" evidence="14">
    <location>
        <begin position="35"/>
        <end position="75"/>
    </location>
</feature>
<feature type="signal peptide" evidence="17">
    <location>
        <begin position="1"/>
        <end position="19"/>
    </location>
</feature>
<evidence type="ECO:0000256" key="7">
    <source>
        <dbReference type="ARBA" id="ARBA00022692"/>
    </source>
</evidence>
<dbReference type="GeneID" id="41960763"/>
<comment type="similarity">
    <text evidence="4">Belongs to the RBT5 family.</text>
</comment>
<dbReference type="InterPro" id="IPR052337">
    <property type="entry name" value="SAT4-like"/>
</dbReference>
<keyword evidence="10 16" id="KW-0472">Membrane</keyword>
<evidence type="ECO:0000256" key="15">
    <source>
        <dbReference type="SAM" id="MobiDB-lite"/>
    </source>
</evidence>
<dbReference type="InterPro" id="IPR049326">
    <property type="entry name" value="Rhodopsin_dom_fungi"/>
</dbReference>
<feature type="compositionally biased region" description="Polar residues" evidence="15">
    <location>
        <begin position="475"/>
        <end position="484"/>
    </location>
</feature>
<keyword evidence="14" id="KW-0479">Metal-binding</keyword>
<dbReference type="PANTHER" id="PTHR33048:SF143">
    <property type="entry name" value="EXTRACELLULAR MEMBRANE PROTEIN CFEM DOMAIN-CONTAINING PROTEIN-RELATED"/>
    <property type="match status" value="1"/>
</dbReference>
<feature type="binding site" description="axial binding residue" evidence="14">
    <location>
        <position position="53"/>
    </location>
    <ligand>
        <name>heme</name>
        <dbReference type="ChEBI" id="CHEBI:30413"/>
    </ligand>
    <ligandPart>
        <name>Fe</name>
        <dbReference type="ChEBI" id="CHEBI:18248"/>
    </ligandPart>
</feature>
<feature type="transmembrane region" description="Helical" evidence="16">
    <location>
        <begin position="102"/>
        <end position="122"/>
    </location>
</feature>
<feature type="transmembrane region" description="Helical" evidence="16">
    <location>
        <begin position="134"/>
        <end position="154"/>
    </location>
</feature>
<feature type="compositionally biased region" description="Low complexity" evidence="15">
    <location>
        <begin position="543"/>
        <end position="560"/>
    </location>
</feature>
<feature type="disulfide bond" evidence="14">
    <location>
        <begin position="49"/>
        <end position="56"/>
    </location>
</feature>
<evidence type="ECO:0000256" key="13">
    <source>
        <dbReference type="ARBA" id="ARBA00038359"/>
    </source>
</evidence>
<dbReference type="KEGG" id="pgri:PgNI_05823"/>
<evidence type="ECO:0000256" key="6">
    <source>
        <dbReference type="ARBA" id="ARBA00022622"/>
    </source>
</evidence>